<sequence length="77" mass="8358">MGQSGRSVLVRNSWLGCRREVETAGAFRWNLAIEKEIAAADSRAVMEIPASFTGVGGTRLNRRRVVAHATRDSKGAT</sequence>
<dbReference type="AlphaFoldDB" id="A0ABD3EBX8"/>
<evidence type="ECO:0000313" key="2">
    <source>
        <dbReference type="Proteomes" id="UP001632038"/>
    </source>
</evidence>
<evidence type="ECO:0000313" key="1">
    <source>
        <dbReference type="EMBL" id="KAL3650539.1"/>
    </source>
</evidence>
<keyword evidence="2" id="KW-1185">Reference proteome</keyword>
<dbReference type="EMBL" id="JAVIJP010000007">
    <property type="protein sequence ID" value="KAL3650539.1"/>
    <property type="molecule type" value="Genomic_DNA"/>
</dbReference>
<accession>A0ABD3EBX8</accession>
<gene>
    <name evidence="1" type="ORF">CASFOL_006942</name>
</gene>
<name>A0ABD3EBX8_9LAMI</name>
<dbReference type="Proteomes" id="UP001632038">
    <property type="component" value="Unassembled WGS sequence"/>
</dbReference>
<comment type="caution">
    <text evidence="1">The sequence shown here is derived from an EMBL/GenBank/DDBJ whole genome shotgun (WGS) entry which is preliminary data.</text>
</comment>
<reference evidence="2" key="1">
    <citation type="journal article" date="2024" name="IScience">
        <title>Strigolactones Initiate the Formation of Haustorium-like Structures in Castilleja.</title>
        <authorList>
            <person name="Buerger M."/>
            <person name="Peterson D."/>
            <person name="Chory J."/>
        </authorList>
    </citation>
    <scope>NUCLEOTIDE SEQUENCE [LARGE SCALE GENOMIC DNA]</scope>
</reference>
<proteinExistence type="predicted"/>
<organism evidence="1 2">
    <name type="scientific">Castilleja foliolosa</name>
    <dbReference type="NCBI Taxonomy" id="1961234"/>
    <lineage>
        <taxon>Eukaryota</taxon>
        <taxon>Viridiplantae</taxon>
        <taxon>Streptophyta</taxon>
        <taxon>Embryophyta</taxon>
        <taxon>Tracheophyta</taxon>
        <taxon>Spermatophyta</taxon>
        <taxon>Magnoliopsida</taxon>
        <taxon>eudicotyledons</taxon>
        <taxon>Gunneridae</taxon>
        <taxon>Pentapetalae</taxon>
        <taxon>asterids</taxon>
        <taxon>lamiids</taxon>
        <taxon>Lamiales</taxon>
        <taxon>Orobanchaceae</taxon>
        <taxon>Pedicularideae</taxon>
        <taxon>Castillejinae</taxon>
        <taxon>Castilleja</taxon>
    </lineage>
</organism>
<protein>
    <submittedName>
        <fullName evidence="1">Uncharacterized protein</fullName>
    </submittedName>
</protein>